<keyword evidence="5" id="KW-1133">Transmembrane helix</keyword>
<name>A0A0B6ANP8_PRIM2</name>
<dbReference type="PANTHER" id="PTHR30561:SF0">
    <property type="entry name" value="GUANIDINIUM EXPORTER"/>
    <property type="match status" value="1"/>
</dbReference>
<dbReference type="GO" id="GO:0022857">
    <property type="term" value="F:transmembrane transporter activity"/>
    <property type="evidence" value="ECO:0007669"/>
    <property type="project" value="InterPro"/>
</dbReference>
<dbReference type="AlphaFoldDB" id="A0A0B6ANP8"/>
<evidence type="ECO:0000256" key="7">
    <source>
        <dbReference type="RuleBase" id="RU003942"/>
    </source>
</evidence>
<evidence type="ECO:0000256" key="2">
    <source>
        <dbReference type="ARBA" id="ARBA00022448"/>
    </source>
</evidence>
<accession>A0A0B6ANP8</accession>
<keyword evidence="2" id="KW-0813">Transport</keyword>
<keyword evidence="3" id="KW-1003">Cell membrane</keyword>
<dbReference type="Proteomes" id="UP000031829">
    <property type="component" value="Chromosome"/>
</dbReference>
<dbReference type="Gene3D" id="1.10.3730.20">
    <property type="match status" value="1"/>
</dbReference>
<dbReference type="KEGG" id="bmeg:BG04_3286"/>
<evidence type="ECO:0000256" key="1">
    <source>
        <dbReference type="ARBA" id="ARBA00004651"/>
    </source>
</evidence>
<keyword evidence="4 7" id="KW-0812">Transmembrane</keyword>
<dbReference type="InterPro" id="IPR000390">
    <property type="entry name" value="Small_drug/metabolite_transptr"/>
</dbReference>
<dbReference type="EMBL" id="CP009920">
    <property type="protein sequence ID" value="AJI22258.1"/>
    <property type="molecule type" value="Genomic_DNA"/>
</dbReference>
<dbReference type="GeneID" id="93641347"/>
<protein>
    <submittedName>
        <fullName evidence="8">Quaternary ammonium compound-resistance protein sugE</fullName>
    </submittedName>
</protein>
<dbReference type="HOGENOM" id="CLU_133067_1_2_9"/>
<dbReference type="Pfam" id="PF00893">
    <property type="entry name" value="Multi_Drug_Res"/>
    <property type="match status" value="1"/>
</dbReference>
<reference evidence="8 9" key="1">
    <citation type="journal article" date="2015" name="Genome Announc.">
        <title>Complete genome sequences for 35 biothreat assay-relevant bacillus species.</title>
        <authorList>
            <person name="Johnson S.L."/>
            <person name="Daligault H.E."/>
            <person name="Davenport K.W."/>
            <person name="Jaissle J."/>
            <person name="Frey K.G."/>
            <person name="Ladner J.T."/>
            <person name="Broomall S.M."/>
            <person name="Bishop-Lilly K.A."/>
            <person name="Bruce D.C."/>
            <person name="Gibbons H.S."/>
            <person name="Coyne S.R."/>
            <person name="Lo C.C."/>
            <person name="Meincke L."/>
            <person name="Munk A.C."/>
            <person name="Koroleva G.I."/>
            <person name="Rosenzweig C.N."/>
            <person name="Palacios G.F."/>
            <person name="Redden C.L."/>
            <person name="Minogue T.D."/>
            <person name="Chain P.S."/>
        </authorList>
    </citation>
    <scope>NUCLEOTIDE SEQUENCE [LARGE SCALE GENOMIC DNA]</scope>
    <source>
        <strain evidence="9">ATCC 14581 / DSM 32 / JCM 2506 / NBRC 15308 / NCIMB 9376 / NCTC 10342 / NRRL B-14308 / VKM B-512</strain>
    </source>
</reference>
<dbReference type="GO" id="GO:0005886">
    <property type="term" value="C:plasma membrane"/>
    <property type="evidence" value="ECO:0007669"/>
    <property type="project" value="UniProtKB-SubCell"/>
</dbReference>
<evidence type="ECO:0000256" key="3">
    <source>
        <dbReference type="ARBA" id="ARBA00022475"/>
    </source>
</evidence>
<evidence type="ECO:0000256" key="4">
    <source>
        <dbReference type="ARBA" id="ARBA00022692"/>
    </source>
</evidence>
<dbReference type="SUPFAM" id="SSF103481">
    <property type="entry name" value="Multidrug resistance efflux transporter EmrE"/>
    <property type="match status" value="1"/>
</dbReference>
<evidence type="ECO:0000256" key="6">
    <source>
        <dbReference type="ARBA" id="ARBA00023136"/>
    </source>
</evidence>
<dbReference type="InterPro" id="IPR045324">
    <property type="entry name" value="Small_multidrug_res"/>
</dbReference>
<dbReference type="FunFam" id="1.10.3730.20:FF:000001">
    <property type="entry name" value="Quaternary ammonium compound resistance transporter SugE"/>
    <property type="match status" value="1"/>
</dbReference>
<comment type="subcellular location">
    <subcellularLocation>
        <location evidence="1 7">Cell membrane</location>
        <topology evidence="1 7">Multi-pass membrane protein</topology>
    </subcellularLocation>
</comment>
<dbReference type="PANTHER" id="PTHR30561">
    <property type="entry name" value="SMR FAMILY PROTON-DEPENDENT DRUG EFFLUX TRANSPORTER SUGE"/>
    <property type="match status" value="1"/>
</dbReference>
<dbReference type="InterPro" id="IPR037185">
    <property type="entry name" value="EmrE-like"/>
</dbReference>
<evidence type="ECO:0000313" key="9">
    <source>
        <dbReference type="Proteomes" id="UP000031829"/>
    </source>
</evidence>
<evidence type="ECO:0000313" key="8">
    <source>
        <dbReference type="EMBL" id="AJI22258.1"/>
    </source>
</evidence>
<dbReference type="NCBIfam" id="NF008512">
    <property type="entry name" value="PRK11431.1"/>
    <property type="match status" value="1"/>
</dbReference>
<organism evidence="8 9">
    <name type="scientific">Priestia megaterium (strain ATCC 14581 / DSM 32 / CCUG 1817 / JCM 2506 / NBRC 15308 / NCIMB 9376 / NCTC 10342 / NRRL B-14308 / VKM B-512 / Ford 19)</name>
    <name type="common">Bacillus megaterium</name>
    <dbReference type="NCBI Taxonomy" id="1348623"/>
    <lineage>
        <taxon>Bacteria</taxon>
        <taxon>Bacillati</taxon>
        <taxon>Bacillota</taxon>
        <taxon>Bacilli</taxon>
        <taxon>Bacillales</taxon>
        <taxon>Bacillaceae</taxon>
        <taxon>Priestia</taxon>
    </lineage>
</organism>
<evidence type="ECO:0000256" key="5">
    <source>
        <dbReference type="ARBA" id="ARBA00022989"/>
    </source>
</evidence>
<dbReference type="RefSeq" id="WP_034653982.1">
    <property type="nucleotide sequence ID" value="NZ_BCVB01000007.1"/>
</dbReference>
<sequence length="113" mass="12147">MAWIYLILAGLLEIVWAIGLKYSHGFTEITPTIITIVTIVISFYFFSNALKKIAVGTAYAVFTGIGAAGTAILGMTVLDEGANIGKILFLGLMIFGIVGLKLISTEETEREES</sequence>
<proteinExistence type="inferred from homology"/>
<comment type="similarity">
    <text evidence="7">Belongs to the drug/metabolite transporter (DMT) superfamily. Small multidrug resistance (SMR) (TC 2.A.7.1) family.</text>
</comment>
<keyword evidence="6" id="KW-0472">Membrane</keyword>
<gene>
    <name evidence="8" type="primary">sugE</name>
    <name evidence="8" type="ORF">BG04_3286</name>
</gene>